<feature type="binding site" evidence="8">
    <location>
        <position position="73"/>
    </location>
    <ligand>
        <name>substrate</name>
    </ligand>
</feature>
<feature type="binding site" evidence="8">
    <location>
        <begin position="218"/>
        <end position="219"/>
    </location>
    <ligand>
        <name>substrate</name>
    </ligand>
</feature>
<keyword evidence="4 8" id="KW-0028">Amino-acid biosynthesis</keyword>
<keyword evidence="11" id="KW-1185">Reference proteome</keyword>
<feature type="site" description="Could be important to modulate the pK values of the two catalytic cysteine residues" evidence="8">
    <location>
        <position position="218"/>
    </location>
</feature>
<name>A0ABZ2C2F8_9PROT</name>
<feature type="binding site" evidence="8">
    <location>
        <position position="17"/>
    </location>
    <ligand>
        <name>substrate</name>
    </ligand>
</feature>
<feature type="binding site" evidence="8">
    <location>
        <position position="200"/>
    </location>
    <ligand>
        <name>substrate</name>
    </ligand>
</feature>
<comment type="function">
    <text evidence="8">Catalyzes the stereoinversion of LL-2,6-diaminopimelate (L,L-DAP) to meso-diaminopimelate (meso-DAP), a precursor of L-lysine and an essential component of the bacterial peptidoglycan.</text>
</comment>
<feature type="binding site" evidence="8">
    <location>
        <position position="55"/>
    </location>
    <ligand>
        <name>substrate</name>
    </ligand>
</feature>
<feature type="active site" evidence="9">
    <location>
        <position position="82"/>
    </location>
</feature>
<comment type="catalytic activity">
    <reaction evidence="7 8">
        <text>(2S,6S)-2,6-diaminopimelate = meso-2,6-diaminopimelate</text>
        <dbReference type="Rhea" id="RHEA:15393"/>
        <dbReference type="ChEBI" id="CHEBI:57609"/>
        <dbReference type="ChEBI" id="CHEBI:57791"/>
        <dbReference type="EC" id="5.1.1.7"/>
    </reaction>
</comment>
<keyword evidence="5 8" id="KW-0457">Lysine biosynthesis</keyword>
<comment type="pathway">
    <text evidence="1 8">Amino-acid biosynthesis; L-lysine biosynthesis via DAP pathway; DL-2,6-diaminopimelate from LL-2,6-diaminopimelate: step 1/1.</text>
</comment>
<evidence type="ECO:0000256" key="3">
    <source>
        <dbReference type="ARBA" id="ARBA00013080"/>
    </source>
</evidence>
<dbReference type="Gene3D" id="3.10.310.10">
    <property type="entry name" value="Diaminopimelate Epimerase, Chain A, domain 1"/>
    <property type="match status" value="2"/>
</dbReference>
<dbReference type="InterPro" id="IPR001653">
    <property type="entry name" value="DAP_epimerase_DapF"/>
</dbReference>
<dbReference type="NCBIfam" id="TIGR00652">
    <property type="entry name" value="DapF"/>
    <property type="match status" value="1"/>
</dbReference>
<protein>
    <recommendedName>
        <fullName evidence="3 8">Diaminopimelate epimerase</fullName>
        <shortName evidence="8">DAP epimerase</shortName>
        <ecNumber evidence="3 8">5.1.1.7</ecNumber>
    </recommendedName>
    <alternativeName>
        <fullName evidence="8">PLP-independent amino acid racemase</fullName>
    </alternativeName>
</protein>
<evidence type="ECO:0000313" key="10">
    <source>
        <dbReference type="EMBL" id="WVX65893.1"/>
    </source>
</evidence>
<dbReference type="SUPFAM" id="SSF54506">
    <property type="entry name" value="Diaminopimelate epimerase-like"/>
    <property type="match status" value="2"/>
</dbReference>
<proteinExistence type="inferred from homology"/>
<comment type="subcellular location">
    <subcellularLocation>
        <location evidence="8">Cytoplasm</location>
    </subcellularLocation>
</comment>
<feature type="binding site" evidence="8">
    <location>
        <begin position="228"/>
        <end position="229"/>
    </location>
    <ligand>
        <name>substrate</name>
    </ligand>
</feature>
<evidence type="ECO:0000256" key="7">
    <source>
        <dbReference type="ARBA" id="ARBA00051712"/>
    </source>
</evidence>
<evidence type="ECO:0000256" key="8">
    <source>
        <dbReference type="HAMAP-Rule" id="MF_00197"/>
    </source>
</evidence>
<dbReference type="Proteomes" id="UP001330434">
    <property type="component" value="Chromosome"/>
</dbReference>
<feature type="active site" description="Proton acceptor" evidence="8">
    <location>
        <position position="227"/>
    </location>
</feature>
<evidence type="ECO:0000256" key="5">
    <source>
        <dbReference type="ARBA" id="ARBA00023154"/>
    </source>
</evidence>
<dbReference type="EC" id="5.1.1.7" evidence="3 8"/>
<feature type="binding site" evidence="8">
    <location>
        <position position="167"/>
    </location>
    <ligand>
        <name>substrate</name>
    </ligand>
</feature>
<feature type="site" description="Could be important to modulate the pK values of the two catalytic cysteine residues" evidence="8">
    <location>
        <position position="169"/>
    </location>
</feature>
<reference evidence="10 11" key="1">
    <citation type="journal article" date="2024" name="Environ. Microbiol.">
        <title>Novel evolutionary insights on the interactions of the Holosporales (Alphaproteobacteria) with eukaryotic hosts from comparative genomics.</title>
        <authorList>
            <person name="Giovannini M."/>
            <person name="Petroni G."/>
            <person name="Castelli M."/>
        </authorList>
    </citation>
    <scope>NUCLEOTIDE SEQUENCE [LARGE SCALE GENOMIC DNA]</scope>
    <source>
        <strain evidence="10 11">US_Bl 15I1</strain>
    </source>
</reference>
<dbReference type="Pfam" id="PF01678">
    <property type="entry name" value="DAP_epimerase"/>
    <property type="match status" value="2"/>
</dbReference>
<keyword evidence="6 8" id="KW-0413">Isomerase</keyword>
<evidence type="ECO:0000256" key="9">
    <source>
        <dbReference type="PROSITE-ProRule" id="PRU10125"/>
    </source>
</evidence>
<dbReference type="PANTHER" id="PTHR31689:SF0">
    <property type="entry name" value="DIAMINOPIMELATE EPIMERASE"/>
    <property type="match status" value="1"/>
</dbReference>
<dbReference type="RefSeq" id="WP_331256462.1">
    <property type="nucleotide sequence ID" value="NZ_CP133270.1"/>
</dbReference>
<sequence length="289" mass="32481">MTFAAPLTFTKMEALGNDFVILDERKVQHSDRKISLTTAFIQKIANRHRGIGCDQILILEDSLKADVKIFIFNADGSRAEMCGNGMRAVALYLDNYINCHPELVSRSQKKMLKEVQGNTTLKLETDVGILKAQVISPSQIKVSMGEVRMVKSIQHDGKEGLHINMGNPHTVFFGETVDDIDLKEWGPRIENDPQFPQKTNVEFAEIIMPYQIKTRIWERGAGETLACGSGACAVVLAYWHHFGVESDRTEVVMRGGALMIFQEGSEIYQEGPARFVFEGILNPEFFHDE</sequence>
<comment type="similarity">
    <text evidence="2 8">Belongs to the diaminopimelate epimerase family.</text>
</comment>
<dbReference type="HAMAP" id="MF_00197">
    <property type="entry name" value="DAP_epimerase"/>
    <property type="match status" value="1"/>
</dbReference>
<evidence type="ECO:0000256" key="4">
    <source>
        <dbReference type="ARBA" id="ARBA00022605"/>
    </source>
</evidence>
<feature type="binding site" evidence="8">
    <location>
        <begin position="83"/>
        <end position="84"/>
    </location>
    <ligand>
        <name>substrate</name>
    </ligand>
</feature>
<evidence type="ECO:0000256" key="6">
    <source>
        <dbReference type="ARBA" id="ARBA00023235"/>
    </source>
</evidence>
<comment type="subunit">
    <text evidence="8">Homodimer.</text>
</comment>
<feature type="active site" description="Proton donor" evidence="8">
    <location>
        <position position="82"/>
    </location>
</feature>
<dbReference type="InterPro" id="IPR018510">
    <property type="entry name" value="DAP_epimerase_AS"/>
</dbReference>
<dbReference type="PANTHER" id="PTHR31689">
    <property type="entry name" value="DIAMINOPIMELATE EPIMERASE, CHLOROPLASTIC"/>
    <property type="match status" value="1"/>
</dbReference>
<evidence type="ECO:0000256" key="2">
    <source>
        <dbReference type="ARBA" id="ARBA00010219"/>
    </source>
</evidence>
<evidence type="ECO:0000313" key="11">
    <source>
        <dbReference type="Proteomes" id="UP001330434"/>
    </source>
</evidence>
<dbReference type="EMBL" id="CP133270">
    <property type="protein sequence ID" value="WVX65893.1"/>
    <property type="molecule type" value="Genomic_DNA"/>
</dbReference>
<evidence type="ECO:0000256" key="1">
    <source>
        <dbReference type="ARBA" id="ARBA00005196"/>
    </source>
</evidence>
<keyword evidence="8" id="KW-0963">Cytoplasm</keyword>
<gene>
    <name evidence="8" type="primary">dapF</name>
    <name evidence="10" type="ORF">Bealeia1_00059</name>
</gene>
<organism evidence="10 11">
    <name type="scientific">Candidatus Bealeia paramacronuclearis</name>
    <dbReference type="NCBI Taxonomy" id="1921001"/>
    <lineage>
        <taxon>Bacteria</taxon>
        <taxon>Pseudomonadati</taxon>
        <taxon>Pseudomonadota</taxon>
        <taxon>Alphaproteobacteria</taxon>
        <taxon>Holosporales</taxon>
        <taxon>Holosporaceae</taxon>
        <taxon>Candidatus Bealeia</taxon>
    </lineage>
</organism>
<dbReference type="PROSITE" id="PS01326">
    <property type="entry name" value="DAP_EPIMERASE"/>
    <property type="match status" value="1"/>
</dbReference>
<accession>A0ABZ2C2F8</accession>